<evidence type="ECO:0000313" key="2">
    <source>
        <dbReference type="Proteomes" id="UP000192582"/>
    </source>
</evidence>
<proteinExistence type="predicted"/>
<dbReference type="EMBL" id="FWWU01000009">
    <property type="protein sequence ID" value="SMB96023.1"/>
    <property type="molecule type" value="Genomic_DNA"/>
</dbReference>
<gene>
    <name evidence="1" type="ORF">SAMN00790413_03117</name>
</gene>
<keyword evidence="2" id="KW-1185">Reference proteome</keyword>
<name>A0A1W1VRY5_9DEIO</name>
<organism evidence="1 2">
    <name type="scientific">Deinococcus hopiensis KR-140</name>
    <dbReference type="NCBI Taxonomy" id="695939"/>
    <lineage>
        <taxon>Bacteria</taxon>
        <taxon>Thermotogati</taxon>
        <taxon>Deinococcota</taxon>
        <taxon>Deinococci</taxon>
        <taxon>Deinococcales</taxon>
        <taxon>Deinococcaceae</taxon>
        <taxon>Deinococcus</taxon>
    </lineage>
</organism>
<dbReference type="OrthoDB" id="9776669at2"/>
<protein>
    <submittedName>
        <fullName evidence="1">Uncharacterized protein</fullName>
    </submittedName>
</protein>
<accession>A0A1W1VRY5</accession>
<evidence type="ECO:0000313" key="1">
    <source>
        <dbReference type="EMBL" id="SMB96023.1"/>
    </source>
</evidence>
<sequence>MAAGPNGSTASAVDLGWACTPSPWLQRQTSGSTERLELLNNQVSLAFVQLGVFRGRQRINRDPRVENVRALLPLNFNGIHAVARVPQKTLLGKTKGVRAFTELGGERPGSAVSSPLRR</sequence>
<dbReference type="Proteomes" id="UP000192582">
    <property type="component" value="Unassembled WGS sequence"/>
</dbReference>
<dbReference type="AlphaFoldDB" id="A0A1W1VRY5"/>
<dbReference type="STRING" id="695939.SAMN00790413_03117"/>
<dbReference type="RefSeq" id="WP_084050583.1">
    <property type="nucleotide sequence ID" value="NZ_FWWU01000009.1"/>
</dbReference>
<reference evidence="1 2" key="1">
    <citation type="submission" date="2017-04" db="EMBL/GenBank/DDBJ databases">
        <authorList>
            <person name="Afonso C.L."/>
            <person name="Miller P.J."/>
            <person name="Scott M.A."/>
            <person name="Spackman E."/>
            <person name="Goraichik I."/>
            <person name="Dimitrov K.M."/>
            <person name="Suarez D.L."/>
            <person name="Swayne D.E."/>
        </authorList>
    </citation>
    <scope>NUCLEOTIDE SEQUENCE [LARGE SCALE GENOMIC DNA]</scope>
    <source>
        <strain evidence="1 2">KR-140</strain>
    </source>
</reference>